<organism evidence="2 3">
    <name type="scientific">Chrysemys picta bellii</name>
    <name type="common">Western painted turtle</name>
    <name type="synonym">Emys bellii</name>
    <dbReference type="NCBI Taxonomy" id="8478"/>
    <lineage>
        <taxon>Eukaryota</taxon>
        <taxon>Metazoa</taxon>
        <taxon>Chordata</taxon>
        <taxon>Craniata</taxon>
        <taxon>Vertebrata</taxon>
        <taxon>Euteleostomi</taxon>
        <taxon>Archelosauria</taxon>
        <taxon>Testudinata</taxon>
        <taxon>Testudines</taxon>
        <taxon>Cryptodira</taxon>
        <taxon>Durocryptodira</taxon>
        <taxon>Testudinoidea</taxon>
        <taxon>Emydidae</taxon>
        <taxon>Chrysemys</taxon>
    </lineage>
</organism>
<sequence length="163" mass="16479">PCPSPSRGARAIPASPVLTHRAPLLPAAPPCFPTRCLPAAPPCFPHSAASPQRRPASPQRLPASPQRPPVSPQRPPASPQPPRSPSCCRRPSAPGCSPGSAGPGAASPGSPGRPTRAASSPGKGPGRDNVAFASRVCARNTGQYGPEGNPALHPAAPEACSWR</sequence>
<evidence type="ECO:0000313" key="3">
    <source>
        <dbReference type="Proteomes" id="UP000694380"/>
    </source>
</evidence>
<name>A0A8C3FRB0_CHRPI</name>
<dbReference type="OMA" id="CPVSPQC"/>
<reference evidence="2" key="2">
    <citation type="submission" date="2025-09" db="UniProtKB">
        <authorList>
            <consortium name="Ensembl"/>
        </authorList>
    </citation>
    <scope>IDENTIFICATION</scope>
</reference>
<feature type="region of interest" description="Disordered" evidence="1">
    <location>
        <begin position="1"/>
        <end position="24"/>
    </location>
</feature>
<accession>A0A8C3FRB0</accession>
<keyword evidence="3" id="KW-1185">Reference proteome</keyword>
<feature type="compositionally biased region" description="Low complexity" evidence="1">
    <location>
        <begin position="85"/>
        <end position="112"/>
    </location>
</feature>
<feature type="region of interest" description="Disordered" evidence="1">
    <location>
        <begin position="42"/>
        <end position="163"/>
    </location>
</feature>
<evidence type="ECO:0000313" key="2">
    <source>
        <dbReference type="Ensembl" id="ENSCPBP00000011499.1"/>
    </source>
</evidence>
<protein>
    <submittedName>
        <fullName evidence="2">Uncharacterized protein</fullName>
    </submittedName>
</protein>
<dbReference type="AlphaFoldDB" id="A0A8C3FRB0"/>
<dbReference type="Proteomes" id="UP000694380">
    <property type="component" value="Unplaced"/>
</dbReference>
<reference evidence="2" key="1">
    <citation type="submission" date="2025-08" db="UniProtKB">
        <authorList>
            <consortium name="Ensembl"/>
        </authorList>
    </citation>
    <scope>IDENTIFICATION</scope>
</reference>
<proteinExistence type="predicted"/>
<dbReference type="Ensembl" id="ENSCPBT00000013769.1">
    <property type="protein sequence ID" value="ENSCPBP00000011499.1"/>
    <property type="gene ID" value="ENSCPBG00000008760.1"/>
</dbReference>
<evidence type="ECO:0000256" key="1">
    <source>
        <dbReference type="SAM" id="MobiDB-lite"/>
    </source>
</evidence>
<feature type="compositionally biased region" description="Pro residues" evidence="1">
    <location>
        <begin position="65"/>
        <end position="84"/>
    </location>
</feature>